<evidence type="ECO:0000256" key="1">
    <source>
        <dbReference type="SAM" id="MobiDB-lite"/>
    </source>
</evidence>
<name>A0AA87ZHM1_FICCA</name>
<keyword evidence="3" id="KW-1185">Reference proteome</keyword>
<protein>
    <submittedName>
        <fullName evidence="2">Uncharacterized protein</fullName>
    </submittedName>
</protein>
<proteinExistence type="predicted"/>
<evidence type="ECO:0000313" key="2">
    <source>
        <dbReference type="EMBL" id="GMN26533.1"/>
    </source>
</evidence>
<accession>A0AA87ZHM1</accession>
<reference evidence="2" key="1">
    <citation type="submission" date="2023-07" db="EMBL/GenBank/DDBJ databases">
        <title>draft genome sequence of fig (Ficus carica).</title>
        <authorList>
            <person name="Takahashi T."/>
            <person name="Nishimura K."/>
        </authorList>
    </citation>
    <scope>NUCLEOTIDE SEQUENCE</scope>
</reference>
<comment type="caution">
    <text evidence="2">The sequence shown here is derived from an EMBL/GenBank/DDBJ whole genome shotgun (WGS) entry which is preliminary data.</text>
</comment>
<feature type="compositionally biased region" description="Pro residues" evidence="1">
    <location>
        <begin position="211"/>
        <end position="225"/>
    </location>
</feature>
<sequence>MDPDQVDADRDTISSFFEAHPLSYDGTRRPASVTSWLHDMELIFPSMSRRGTFTGERALPNPTWADFRALMIERYRPAPEEGAAEPYRYPEIYRDMSHARYLSFSATWHAYPQESMAHYCQRFQEAMLPYIPQDMDSPELQTLVILRNGLPPHIRQFVIDPMRGMIVAHMIDNIMEAEIVAQAVQADAVVGDHQAPVDDAGIAEPIYEPGPVLPEDPIPAIPLQE</sequence>
<dbReference type="Proteomes" id="UP001187192">
    <property type="component" value="Unassembled WGS sequence"/>
</dbReference>
<gene>
    <name evidence="2" type="ORF">TIFTF001_044011</name>
</gene>
<feature type="region of interest" description="Disordered" evidence="1">
    <location>
        <begin position="204"/>
        <end position="225"/>
    </location>
</feature>
<dbReference type="AlphaFoldDB" id="A0AA87ZHM1"/>
<organism evidence="2 3">
    <name type="scientific">Ficus carica</name>
    <name type="common">Common fig</name>
    <dbReference type="NCBI Taxonomy" id="3494"/>
    <lineage>
        <taxon>Eukaryota</taxon>
        <taxon>Viridiplantae</taxon>
        <taxon>Streptophyta</taxon>
        <taxon>Embryophyta</taxon>
        <taxon>Tracheophyta</taxon>
        <taxon>Spermatophyta</taxon>
        <taxon>Magnoliopsida</taxon>
        <taxon>eudicotyledons</taxon>
        <taxon>Gunneridae</taxon>
        <taxon>Pentapetalae</taxon>
        <taxon>rosids</taxon>
        <taxon>fabids</taxon>
        <taxon>Rosales</taxon>
        <taxon>Moraceae</taxon>
        <taxon>Ficeae</taxon>
        <taxon>Ficus</taxon>
    </lineage>
</organism>
<evidence type="ECO:0000313" key="3">
    <source>
        <dbReference type="Proteomes" id="UP001187192"/>
    </source>
</evidence>
<dbReference type="EMBL" id="BTGU01003088">
    <property type="protein sequence ID" value="GMN26533.1"/>
    <property type="molecule type" value="Genomic_DNA"/>
</dbReference>